<evidence type="ECO:0000313" key="4">
    <source>
        <dbReference type="Proteomes" id="UP000093104"/>
    </source>
</evidence>
<dbReference type="AlphaFoldDB" id="A0A1C7YXY4"/>
<dbReference type="Proteomes" id="UP000093104">
    <property type="component" value="Unassembled WGS sequence"/>
</dbReference>
<dbReference type="GO" id="GO:0016791">
    <property type="term" value="F:phosphatase activity"/>
    <property type="evidence" value="ECO:0007669"/>
    <property type="project" value="TreeGrafter"/>
</dbReference>
<dbReference type="OrthoDB" id="9082843at2"/>
<dbReference type="Gene3D" id="3.40.50.1240">
    <property type="entry name" value="Phosphoglycerate mutase-like"/>
    <property type="match status" value="1"/>
</dbReference>
<feature type="active site" description="Tele-phosphohistidine intermediate" evidence="1">
    <location>
        <position position="8"/>
    </location>
</feature>
<dbReference type="InterPro" id="IPR013078">
    <property type="entry name" value="His_Pase_superF_clade-1"/>
</dbReference>
<evidence type="ECO:0000256" key="1">
    <source>
        <dbReference type="PIRSR" id="PIRSR613078-1"/>
    </source>
</evidence>
<feature type="binding site" evidence="2">
    <location>
        <position position="56"/>
    </location>
    <ligand>
        <name>substrate</name>
    </ligand>
</feature>
<protein>
    <submittedName>
        <fullName evidence="3">Histidine phosphatase</fullName>
    </submittedName>
</protein>
<accession>A0A1C7YXY4</accession>
<reference evidence="3 4" key="1">
    <citation type="submission" date="2015-07" db="EMBL/GenBank/DDBJ databases">
        <title>Draft genome sequence of a diazotrophic, plant growth-promoting rhizobacterium of the Pseudomonas syringae complex.</title>
        <authorList>
            <person name="Patten C.L."/>
            <person name="Jeong H."/>
        </authorList>
    </citation>
    <scope>NUCLEOTIDE SEQUENCE [LARGE SCALE GENOMIC DNA]</scope>
    <source>
        <strain evidence="3 4">GR12-2</strain>
    </source>
</reference>
<evidence type="ECO:0000313" key="3">
    <source>
        <dbReference type="EMBL" id="OCR22592.1"/>
    </source>
</evidence>
<comment type="caution">
    <text evidence="3">The sequence shown here is derived from an EMBL/GenBank/DDBJ whole genome shotgun (WGS) entry which is preliminary data.</text>
</comment>
<gene>
    <name evidence="3" type="ORF">AFK24_25565</name>
</gene>
<feature type="binding site" evidence="2">
    <location>
        <begin position="7"/>
        <end position="14"/>
    </location>
    <ligand>
        <name>substrate</name>
    </ligand>
</feature>
<proteinExistence type="predicted"/>
<evidence type="ECO:0000256" key="2">
    <source>
        <dbReference type="PIRSR" id="PIRSR613078-2"/>
    </source>
</evidence>
<dbReference type="InterPro" id="IPR050275">
    <property type="entry name" value="PGM_Phosphatase"/>
</dbReference>
<dbReference type="PATRIC" id="fig|317.243.peg.414"/>
<dbReference type="CDD" id="cd07067">
    <property type="entry name" value="HP_PGM_like"/>
    <property type="match status" value="1"/>
</dbReference>
<dbReference type="PANTHER" id="PTHR48100">
    <property type="entry name" value="BROAD-SPECIFICITY PHOSPHATASE YOR283W-RELATED"/>
    <property type="match status" value="1"/>
</dbReference>
<name>A0A1C7YXY4_PSESX</name>
<feature type="active site" description="Proton donor/acceptor" evidence="1">
    <location>
        <position position="80"/>
    </location>
</feature>
<dbReference type="PROSITE" id="PS00175">
    <property type="entry name" value="PG_MUTASE"/>
    <property type="match status" value="1"/>
</dbReference>
<dbReference type="Pfam" id="PF00300">
    <property type="entry name" value="His_Phos_1"/>
    <property type="match status" value="1"/>
</dbReference>
<dbReference type="SMART" id="SM00855">
    <property type="entry name" value="PGAM"/>
    <property type="match status" value="1"/>
</dbReference>
<organism evidence="3 4">
    <name type="scientific">Pseudomonas syringae</name>
    <dbReference type="NCBI Taxonomy" id="317"/>
    <lineage>
        <taxon>Bacteria</taxon>
        <taxon>Pseudomonadati</taxon>
        <taxon>Pseudomonadota</taxon>
        <taxon>Gammaproteobacteria</taxon>
        <taxon>Pseudomonadales</taxon>
        <taxon>Pseudomonadaceae</taxon>
        <taxon>Pseudomonas</taxon>
    </lineage>
</organism>
<dbReference type="EMBL" id="LGSI01000068">
    <property type="protein sequence ID" value="OCR22592.1"/>
    <property type="molecule type" value="Genomic_DNA"/>
</dbReference>
<dbReference type="InterPro" id="IPR029033">
    <property type="entry name" value="His_PPase_superfam"/>
</dbReference>
<dbReference type="SUPFAM" id="SSF53254">
    <property type="entry name" value="Phosphoglycerate mutase-like"/>
    <property type="match status" value="1"/>
</dbReference>
<dbReference type="InterPro" id="IPR001345">
    <property type="entry name" value="PG/BPGM_mutase_AS"/>
</dbReference>
<sequence>MRLYIARHGQTDANAEHRYLGSLNPGLNEVGRAQALALRLELPSSIDGIVVSPLLRARQTAEIINEHLNLPVHTIECFRERNVGVFEGLTQVEARQSHPELWAQNITRHWHLSPPDGESIAAIFTRTHSGLLQLIETSASESLLLVAHGFIAKTLRALVRKDYSDFYDWQLNNGQLLMLDNIETVLNYIVPSQNPLPISGTISTLSE</sequence>